<dbReference type="OrthoDB" id="70318at2157"/>
<accession>A0A081ET09</accession>
<sequence>MTVLPDAVRDADSVLVTGPPMSGKYDLFNRLLAAWSTGPVVISTGRTAEKVREDYEAITGEDGDDVVVIDCVTHEQGDKRDDTPTTKYVASAGNLTDIGIKFTDVVESSAGRDRAVGVYSLSQLLMYWDADRIYQFTRVMTSQTSGQGWPFAGVVNSTAHDEQIVHTLHEPFDVIVETRVEGDDREFRVRGRVGQPSDWIAF</sequence>
<evidence type="ECO:0008006" key="3">
    <source>
        <dbReference type="Google" id="ProtNLM"/>
    </source>
</evidence>
<protein>
    <recommendedName>
        <fullName evidence="3">Recombinase RecA</fullName>
    </recommendedName>
</protein>
<dbReference type="Proteomes" id="UP000053331">
    <property type="component" value="Unassembled WGS sequence"/>
</dbReference>
<comment type="caution">
    <text evidence="1">The sequence shown here is derived from an EMBL/GenBank/DDBJ whole genome shotgun (WGS) entry which is preliminary data.</text>
</comment>
<dbReference type="Pfam" id="PF24336">
    <property type="entry name" value="DUF7504"/>
    <property type="match status" value="1"/>
</dbReference>
<gene>
    <name evidence="1" type="ORF">FK85_12865</name>
</gene>
<keyword evidence="2" id="KW-1185">Reference proteome</keyword>
<evidence type="ECO:0000313" key="1">
    <source>
        <dbReference type="EMBL" id="KDS90547.1"/>
    </source>
</evidence>
<dbReference type="RefSeq" id="WP_050026526.1">
    <property type="nucleotide sequence ID" value="NZ_JNFH02000086.1"/>
</dbReference>
<dbReference type="AlphaFoldDB" id="A0A081ET09"/>
<organism evidence="1 2">
    <name type="scientific">Halorubrum saccharovorum</name>
    <dbReference type="NCBI Taxonomy" id="2248"/>
    <lineage>
        <taxon>Archaea</taxon>
        <taxon>Methanobacteriati</taxon>
        <taxon>Methanobacteriota</taxon>
        <taxon>Stenosarchaea group</taxon>
        <taxon>Halobacteria</taxon>
        <taxon>Halobacteriales</taxon>
        <taxon>Haloferacaceae</taxon>
        <taxon>Halorubrum</taxon>
    </lineage>
</organism>
<proteinExistence type="predicted"/>
<dbReference type="InterPro" id="IPR055927">
    <property type="entry name" value="DUF7504"/>
</dbReference>
<reference evidence="1 2" key="1">
    <citation type="journal article" date="2015" name="Genome Announc.">
        <title>Draft genome sequence of a Halorubrum H3 strain isolated from the burlinskoye salt lake (Altai Krai, Russia).</title>
        <authorList>
            <person name="Rozanov A.S."/>
            <person name="Bryanskaya A.V."/>
            <person name="Malup T.K."/>
            <person name="Kotenko A.V."/>
            <person name="Peltek S.E."/>
        </authorList>
    </citation>
    <scope>NUCLEOTIDE SEQUENCE [LARGE SCALE GENOMIC DNA]</scope>
    <source>
        <strain evidence="1 2">H3</strain>
    </source>
</reference>
<dbReference type="EMBL" id="JNFH02000086">
    <property type="protein sequence ID" value="KDS90547.1"/>
    <property type="molecule type" value="Genomic_DNA"/>
</dbReference>
<evidence type="ECO:0000313" key="2">
    <source>
        <dbReference type="Proteomes" id="UP000053331"/>
    </source>
</evidence>
<name>A0A081ET09_9EURY</name>